<protein>
    <submittedName>
        <fullName evidence="1">Uncharacterized protein</fullName>
    </submittedName>
</protein>
<evidence type="ECO:0000313" key="1">
    <source>
        <dbReference type="EMBL" id="GFU35756.1"/>
    </source>
</evidence>
<gene>
    <name evidence="1" type="ORF">NPIL_691521</name>
</gene>
<evidence type="ECO:0000313" key="2">
    <source>
        <dbReference type="Proteomes" id="UP000887013"/>
    </source>
</evidence>
<dbReference type="EMBL" id="BMAW01130600">
    <property type="protein sequence ID" value="GFU35756.1"/>
    <property type="molecule type" value="Genomic_DNA"/>
</dbReference>
<keyword evidence="2" id="KW-1185">Reference proteome</keyword>
<name>A0A8X6QT96_NEPPI</name>
<dbReference type="AlphaFoldDB" id="A0A8X6QT96"/>
<proteinExistence type="predicted"/>
<sequence>MLTVKPKLLYRSELPTHKNELFHRLTNHRLGIFLSDSSRAHRDKFWFRLDAFSIQSLSHQTQSHLDSSTPRVYRLAKKSKGGRLFLKETASRCCRAANPWLT</sequence>
<dbReference type="OrthoDB" id="10560829at2759"/>
<organism evidence="1 2">
    <name type="scientific">Nephila pilipes</name>
    <name type="common">Giant wood spider</name>
    <name type="synonym">Nephila maculata</name>
    <dbReference type="NCBI Taxonomy" id="299642"/>
    <lineage>
        <taxon>Eukaryota</taxon>
        <taxon>Metazoa</taxon>
        <taxon>Ecdysozoa</taxon>
        <taxon>Arthropoda</taxon>
        <taxon>Chelicerata</taxon>
        <taxon>Arachnida</taxon>
        <taxon>Araneae</taxon>
        <taxon>Araneomorphae</taxon>
        <taxon>Entelegynae</taxon>
        <taxon>Araneoidea</taxon>
        <taxon>Nephilidae</taxon>
        <taxon>Nephila</taxon>
    </lineage>
</organism>
<reference evidence="1" key="1">
    <citation type="submission" date="2020-08" db="EMBL/GenBank/DDBJ databases">
        <title>Multicomponent nature underlies the extraordinary mechanical properties of spider dragline silk.</title>
        <authorList>
            <person name="Kono N."/>
            <person name="Nakamura H."/>
            <person name="Mori M."/>
            <person name="Yoshida Y."/>
            <person name="Ohtoshi R."/>
            <person name="Malay A.D."/>
            <person name="Moran D.A.P."/>
            <person name="Tomita M."/>
            <person name="Numata K."/>
            <person name="Arakawa K."/>
        </authorList>
    </citation>
    <scope>NUCLEOTIDE SEQUENCE</scope>
</reference>
<comment type="caution">
    <text evidence="1">The sequence shown here is derived from an EMBL/GenBank/DDBJ whole genome shotgun (WGS) entry which is preliminary data.</text>
</comment>
<dbReference type="Proteomes" id="UP000887013">
    <property type="component" value="Unassembled WGS sequence"/>
</dbReference>
<accession>A0A8X6QT96</accession>